<dbReference type="EMBL" id="JARJCW010000022">
    <property type="protein sequence ID" value="KAJ7213181.1"/>
    <property type="molecule type" value="Genomic_DNA"/>
</dbReference>
<gene>
    <name evidence="2" type="ORF">GGX14DRAFT_620457</name>
</gene>
<feature type="compositionally biased region" description="Polar residues" evidence="1">
    <location>
        <begin position="214"/>
        <end position="226"/>
    </location>
</feature>
<accession>A0AAD6VHV7</accession>
<dbReference type="AlphaFoldDB" id="A0AAD6VHV7"/>
<feature type="region of interest" description="Disordered" evidence="1">
    <location>
        <begin position="203"/>
        <end position="276"/>
    </location>
</feature>
<protein>
    <submittedName>
        <fullName evidence="2">Uncharacterized protein</fullName>
    </submittedName>
</protein>
<name>A0AAD6VHV7_9AGAR</name>
<sequence length="289" mass="31824">MTPEAESWHSGRPPSARPIIYGRPSGAVQAIAHLPQLTHRFDESSEWNRALACHSPLRQALETWKHMGCISTACCHYAQPFEPHVRPGPVALYSRCIPWTWSERSEHLQFSSYDTFAAYTRTGKGLPDVRMRAARPLPPCALVPERQRARISQLAPRSAAGAAPRRRPAAPRDRDHRARLASLFLRGWGRSERHALITDDVRDRRARRAPTVGTRESLQRSETVSVGQDKAVGEGEIENEDAAEEGDEDVAESLAATRNGPAHWHAESGGGEAGTGCVRRDDAVLAAAV</sequence>
<feature type="region of interest" description="Disordered" evidence="1">
    <location>
        <begin position="151"/>
        <end position="176"/>
    </location>
</feature>
<proteinExistence type="predicted"/>
<dbReference type="Proteomes" id="UP001219525">
    <property type="component" value="Unassembled WGS sequence"/>
</dbReference>
<organism evidence="2 3">
    <name type="scientific">Mycena pura</name>
    <dbReference type="NCBI Taxonomy" id="153505"/>
    <lineage>
        <taxon>Eukaryota</taxon>
        <taxon>Fungi</taxon>
        <taxon>Dikarya</taxon>
        <taxon>Basidiomycota</taxon>
        <taxon>Agaricomycotina</taxon>
        <taxon>Agaricomycetes</taxon>
        <taxon>Agaricomycetidae</taxon>
        <taxon>Agaricales</taxon>
        <taxon>Marasmiineae</taxon>
        <taxon>Mycenaceae</taxon>
        <taxon>Mycena</taxon>
    </lineage>
</organism>
<reference evidence="2" key="1">
    <citation type="submission" date="2023-03" db="EMBL/GenBank/DDBJ databases">
        <title>Massive genome expansion in bonnet fungi (Mycena s.s.) driven by repeated elements and novel gene families across ecological guilds.</title>
        <authorList>
            <consortium name="Lawrence Berkeley National Laboratory"/>
            <person name="Harder C.B."/>
            <person name="Miyauchi S."/>
            <person name="Viragh M."/>
            <person name="Kuo A."/>
            <person name="Thoen E."/>
            <person name="Andreopoulos B."/>
            <person name="Lu D."/>
            <person name="Skrede I."/>
            <person name="Drula E."/>
            <person name="Henrissat B."/>
            <person name="Morin E."/>
            <person name="Kohler A."/>
            <person name="Barry K."/>
            <person name="LaButti K."/>
            <person name="Morin E."/>
            <person name="Salamov A."/>
            <person name="Lipzen A."/>
            <person name="Mereny Z."/>
            <person name="Hegedus B."/>
            <person name="Baldrian P."/>
            <person name="Stursova M."/>
            <person name="Weitz H."/>
            <person name="Taylor A."/>
            <person name="Grigoriev I.V."/>
            <person name="Nagy L.G."/>
            <person name="Martin F."/>
            <person name="Kauserud H."/>
        </authorList>
    </citation>
    <scope>NUCLEOTIDE SEQUENCE</scope>
    <source>
        <strain evidence="2">9144</strain>
    </source>
</reference>
<comment type="caution">
    <text evidence="2">The sequence shown here is derived from an EMBL/GenBank/DDBJ whole genome shotgun (WGS) entry which is preliminary data.</text>
</comment>
<keyword evidence="3" id="KW-1185">Reference proteome</keyword>
<evidence type="ECO:0000313" key="2">
    <source>
        <dbReference type="EMBL" id="KAJ7213181.1"/>
    </source>
</evidence>
<evidence type="ECO:0000313" key="3">
    <source>
        <dbReference type="Proteomes" id="UP001219525"/>
    </source>
</evidence>
<feature type="compositionally biased region" description="Acidic residues" evidence="1">
    <location>
        <begin position="235"/>
        <end position="251"/>
    </location>
</feature>
<evidence type="ECO:0000256" key="1">
    <source>
        <dbReference type="SAM" id="MobiDB-lite"/>
    </source>
</evidence>